<evidence type="ECO:0000313" key="3">
    <source>
        <dbReference type="Proteomes" id="UP000658997"/>
    </source>
</evidence>
<dbReference type="Proteomes" id="UP000658997">
    <property type="component" value="Unassembled WGS sequence"/>
</dbReference>
<feature type="region of interest" description="Disordered" evidence="1">
    <location>
        <begin position="732"/>
        <end position="816"/>
    </location>
</feature>
<gene>
    <name evidence="2" type="ORF">UBRO2_04718</name>
</gene>
<sequence length="879" mass="96094">MKQSFKLINLPREGWVYTASAYSRDAAKIWYCLFALPFAEADHVIWETIETAIRDRFGNENKVEAAYNIKSKLVFSTMDKYLQQWETILSLDATQHFGLDPITTSSRPSQDLPASSAAALPVAGQPHLAPTTTVPPATPTGLPTVSASAPTPPAPGQHFVTRADLFASIGELHQFLQDEIADVLHKVANPLTPLQPSTAATIPPAQVLPAPPTRIAQPAPALPAQIGEYQSVITYPWLSGNFIDKIHQDTLSIYELPKLANPSWPGAPTQEEPAPVVIEGFSVVKGPSTSASNRQFIKAVPNFSTFGRLWVVYLTLRSFSCPDRDPSVSLSHFYQHVADLSEVFPWERVAGYVLAVCTSRLGRANASEWARFDTELHASHFQGVQARHTTTSNTTKRTAPRNDDPRCDQVCISWNQATITSSQLASLQTLRPPTRPNISLAEPLYPSAGIPARHGSMQAAVGGWRHALRHYPDHSFVTQLLGAITYGVHLGYSGPLRQQSRYNALRNLPMDHVGESHIQHEIATRLRESRLVEVAPQQYSLVCSPIGVVPKPRSTKLRTIHHLSHPHKPRPDQLLSVNDGISPHFTSICVEFGLRTGRSRDPLTQTLLREIFAPLSPSLSTHLSHQHRDTPMAFVAATGCSTLAATYIWRGLAESSRKRSAGVPERYRSFIQNRFGPEVPPFPASDLFLTEWVCDMAQSRPFHSLKHELDALRSWHVDLGFPLDAFSHGRLERVPSSSSSSGPRLLGPGTGRSSLQPSLSPLPASCDAARSPGTKRRRPGCWSARSPGTRTMPSSSSRPPKQTPSGLEPPLSSPDTFAQQSLASALILPITPDTLFAGERLHGQLHKASTPTLSSSSANGIPIAIDAMSTVLLPSAARW</sequence>
<feature type="region of interest" description="Disordered" evidence="1">
    <location>
        <begin position="126"/>
        <end position="156"/>
    </location>
</feature>
<feature type="compositionally biased region" description="Low complexity" evidence="1">
    <location>
        <begin position="126"/>
        <end position="149"/>
    </location>
</feature>
<proteinExistence type="predicted"/>
<dbReference type="EMBL" id="ULHB01000118">
    <property type="protein sequence ID" value="SYW82596.1"/>
    <property type="molecule type" value="Genomic_DNA"/>
</dbReference>
<feature type="compositionally biased region" description="Low complexity" evidence="1">
    <location>
        <begin position="785"/>
        <end position="800"/>
    </location>
</feature>
<organism evidence="2 3">
    <name type="scientific">Ustilago bromivora</name>
    <dbReference type="NCBI Taxonomy" id="307758"/>
    <lineage>
        <taxon>Eukaryota</taxon>
        <taxon>Fungi</taxon>
        <taxon>Dikarya</taxon>
        <taxon>Basidiomycota</taxon>
        <taxon>Ustilaginomycotina</taxon>
        <taxon>Ustilaginomycetes</taxon>
        <taxon>Ustilaginales</taxon>
        <taxon>Ustilaginaceae</taxon>
        <taxon>Ustilago</taxon>
    </lineage>
</organism>
<accession>A0A8H8QSP6</accession>
<evidence type="ECO:0000313" key="2">
    <source>
        <dbReference type="EMBL" id="SYW82596.1"/>
    </source>
</evidence>
<comment type="caution">
    <text evidence="2">The sequence shown here is derived from an EMBL/GenBank/DDBJ whole genome shotgun (WGS) entry which is preliminary data.</text>
</comment>
<dbReference type="AlphaFoldDB" id="A0A8H8QSP6"/>
<name>A0A8H8QSP6_9BASI</name>
<keyword evidence="3" id="KW-1185">Reference proteome</keyword>
<feature type="compositionally biased region" description="Low complexity" evidence="1">
    <location>
        <begin position="734"/>
        <end position="765"/>
    </location>
</feature>
<feature type="region of interest" description="Disordered" evidence="1">
    <location>
        <begin position="385"/>
        <end position="404"/>
    </location>
</feature>
<protein>
    <submittedName>
        <fullName evidence="2">Uncharacterized protein</fullName>
    </submittedName>
</protein>
<reference evidence="2" key="1">
    <citation type="submission" date="2018-08" db="EMBL/GenBank/DDBJ databases">
        <authorList>
            <person name="Guldener U."/>
        </authorList>
    </citation>
    <scope>NUCLEOTIDE SEQUENCE</scope>
    <source>
        <strain evidence="2">UB2</strain>
    </source>
</reference>
<evidence type="ECO:0000256" key="1">
    <source>
        <dbReference type="SAM" id="MobiDB-lite"/>
    </source>
</evidence>